<dbReference type="InterPro" id="IPR001309">
    <property type="entry name" value="Pept_C14_p20"/>
</dbReference>
<dbReference type="PROSITE" id="PS50208">
    <property type="entry name" value="CASPASE_P20"/>
    <property type="match status" value="1"/>
</dbReference>
<dbReference type="GO" id="GO:0006915">
    <property type="term" value="P:apoptotic process"/>
    <property type="evidence" value="ECO:0007669"/>
    <property type="project" value="UniProtKB-KW"/>
</dbReference>
<sequence>MQEREIRKRKIALTDTLMSDADYILQHAQQEALITRREYNNIRTVQQSNEGRVIDLLDKVMGKGEETCHRFLTLLQEPEVQDTFPPLKRICSAVALDSPVQETQNNTELSEYRMSNLPRGHCLIFNNQHFETDTLKERKGSSQDAVALELVFTWLGFSVIVLEDQTAEQMRETLGQFRDEEHGDCFVCCVLSHGTQQGVYGCDGQLLRIREDLLTPFNGANCPALSGKPKVFFIQACQGERLQGVVTVQVDGCCHSGAGGPETDARPTTQTCYTLPEDSDFLVGMATVQECLSVRNSVAGSWYVQALCQKLKEGCPRREDILSILTRVNEQVSRREGTLWKENGVQMVKQVPDPRFTLRKRLVFHVPDNPIPL</sequence>
<dbReference type="InterPro" id="IPR001315">
    <property type="entry name" value="CARD"/>
</dbReference>
<keyword evidence="22" id="KW-1185">Reference proteome</keyword>
<dbReference type="GO" id="GO:0005737">
    <property type="term" value="C:cytoplasm"/>
    <property type="evidence" value="ECO:0007669"/>
    <property type="project" value="UniProtKB-SubCell"/>
</dbReference>
<evidence type="ECO:0000256" key="9">
    <source>
        <dbReference type="ARBA" id="ARBA00022801"/>
    </source>
</evidence>
<evidence type="ECO:0000259" key="20">
    <source>
        <dbReference type="PROSITE" id="PS50209"/>
    </source>
</evidence>
<evidence type="ECO:0000313" key="22">
    <source>
        <dbReference type="Proteomes" id="UP000824540"/>
    </source>
</evidence>
<evidence type="ECO:0000313" key="21">
    <source>
        <dbReference type="EMBL" id="KAG9335574.1"/>
    </source>
</evidence>
<evidence type="ECO:0000256" key="11">
    <source>
        <dbReference type="ARBA" id="ARBA00023145"/>
    </source>
</evidence>
<dbReference type="PROSITE" id="PS50207">
    <property type="entry name" value="CASPASE_P10"/>
    <property type="match status" value="1"/>
</dbReference>
<dbReference type="GO" id="GO:0005886">
    <property type="term" value="C:plasma membrane"/>
    <property type="evidence" value="ECO:0007669"/>
    <property type="project" value="UniProtKB-ARBA"/>
</dbReference>
<dbReference type="EC" id="3.4.22.61" evidence="14"/>
<evidence type="ECO:0000256" key="7">
    <source>
        <dbReference type="ARBA" id="ARBA00022703"/>
    </source>
</evidence>
<dbReference type="GO" id="GO:0043065">
    <property type="term" value="P:positive regulation of apoptotic process"/>
    <property type="evidence" value="ECO:0007669"/>
    <property type="project" value="UniProtKB-ARBA"/>
</dbReference>
<dbReference type="InterPro" id="IPR029030">
    <property type="entry name" value="Caspase-like_dom_sf"/>
</dbReference>
<dbReference type="Pfam" id="PF00656">
    <property type="entry name" value="Peptidase_C14"/>
    <property type="match status" value="1"/>
</dbReference>
<keyword evidence="7" id="KW-0053">Apoptosis</keyword>
<feature type="domain" description="Caspase family p20" evidence="19">
    <location>
        <begin position="118"/>
        <end position="241"/>
    </location>
</feature>
<comment type="caution">
    <text evidence="21">The sequence shown here is derived from an EMBL/GenBank/DDBJ whole genome shotgun (WGS) entry which is preliminary data.</text>
</comment>
<keyword evidence="4" id="KW-0963">Cytoplasm</keyword>
<dbReference type="AlphaFoldDB" id="A0A8T2N6F5"/>
<dbReference type="PROSITE" id="PS01121">
    <property type="entry name" value="CASPASE_HIS"/>
    <property type="match status" value="1"/>
</dbReference>
<dbReference type="OrthoDB" id="6114029at2759"/>
<keyword evidence="8" id="KW-0677">Repeat</keyword>
<organism evidence="21 22">
    <name type="scientific">Albula glossodonta</name>
    <name type="common">roundjaw bonefish</name>
    <dbReference type="NCBI Taxonomy" id="121402"/>
    <lineage>
        <taxon>Eukaryota</taxon>
        <taxon>Metazoa</taxon>
        <taxon>Chordata</taxon>
        <taxon>Craniata</taxon>
        <taxon>Vertebrata</taxon>
        <taxon>Euteleostomi</taxon>
        <taxon>Actinopterygii</taxon>
        <taxon>Neopterygii</taxon>
        <taxon>Teleostei</taxon>
        <taxon>Albuliformes</taxon>
        <taxon>Albulidae</taxon>
        <taxon>Albula</taxon>
    </lineage>
</organism>
<comment type="catalytic activity">
    <reaction evidence="13">
        <text>Strict requirement for Asp at position P1 and has a preferred cleavage sequence of (Leu/Asp/Val)-Glu-Thr-Asp-|-(Gly/Ser/Ala).</text>
        <dbReference type="EC" id="3.4.22.61"/>
    </reaction>
</comment>
<dbReference type="InterPro" id="IPR015917">
    <property type="entry name" value="Pept_C14A"/>
</dbReference>
<evidence type="ECO:0000256" key="15">
    <source>
        <dbReference type="ARBA" id="ARBA00068172"/>
    </source>
</evidence>
<dbReference type="GO" id="GO:0051604">
    <property type="term" value="P:protein maturation"/>
    <property type="evidence" value="ECO:0007669"/>
    <property type="project" value="UniProtKB-ARBA"/>
</dbReference>
<evidence type="ECO:0000256" key="1">
    <source>
        <dbReference type="ARBA" id="ARBA00004123"/>
    </source>
</evidence>
<evidence type="ECO:0000256" key="13">
    <source>
        <dbReference type="ARBA" id="ARBA00051626"/>
    </source>
</evidence>
<feature type="domain" description="Caspase family p10" evidence="18">
    <location>
        <begin position="271"/>
        <end position="366"/>
    </location>
</feature>
<keyword evidence="11" id="KW-0865">Zymogen</keyword>
<evidence type="ECO:0000256" key="12">
    <source>
        <dbReference type="ARBA" id="ARBA00023242"/>
    </source>
</evidence>
<dbReference type="SUPFAM" id="SSF47986">
    <property type="entry name" value="DEATH domain"/>
    <property type="match status" value="1"/>
</dbReference>
<name>A0A8T2N6F5_9TELE</name>
<accession>A0A8T2N6F5</accession>
<dbReference type="SUPFAM" id="SSF52129">
    <property type="entry name" value="Caspase-like"/>
    <property type="match status" value="1"/>
</dbReference>
<comment type="similarity">
    <text evidence="3 17">Belongs to the peptidase C14A family.</text>
</comment>
<evidence type="ECO:0000256" key="8">
    <source>
        <dbReference type="ARBA" id="ARBA00022737"/>
    </source>
</evidence>
<keyword evidence="6" id="KW-0645">Protease</keyword>
<feature type="active site" evidence="16">
    <location>
        <position position="193"/>
    </location>
</feature>
<evidence type="ECO:0000256" key="14">
    <source>
        <dbReference type="ARBA" id="ARBA00066479"/>
    </source>
</evidence>
<reference evidence="21" key="1">
    <citation type="thesis" date="2021" institute="BYU ScholarsArchive" country="Provo, UT, USA">
        <title>Applications of and Algorithms for Genome Assembly and Genomic Analyses with an Emphasis on Marine Teleosts.</title>
        <authorList>
            <person name="Pickett B.D."/>
        </authorList>
    </citation>
    <scope>NUCLEOTIDE SEQUENCE</scope>
    <source>
        <strain evidence="21">HI-2016</strain>
    </source>
</reference>
<dbReference type="PROSITE" id="PS50209">
    <property type="entry name" value="CARD"/>
    <property type="match status" value="1"/>
</dbReference>
<dbReference type="GO" id="GO:0005634">
    <property type="term" value="C:nucleus"/>
    <property type="evidence" value="ECO:0007669"/>
    <property type="project" value="UniProtKB-SubCell"/>
</dbReference>
<dbReference type="GO" id="GO:0004197">
    <property type="term" value="F:cysteine-type endopeptidase activity"/>
    <property type="evidence" value="ECO:0007669"/>
    <property type="project" value="InterPro"/>
</dbReference>
<feature type="active site" evidence="16">
    <location>
        <position position="237"/>
    </location>
</feature>
<dbReference type="InterPro" id="IPR016129">
    <property type="entry name" value="Caspase_his_AS"/>
</dbReference>
<dbReference type="EMBL" id="JAFBMS010000116">
    <property type="protein sequence ID" value="KAG9335574.1"/>
    <property type="molecule type" value="Genomic_DNA"/>
</dbReference>
<dbReference type="InterPro" id="IPR011600">
    <property type="entry name" value="Pept_C14_caspase"/>
</dbReference>
<dbReference type="Proteomes" id="UP000824540">
    <property type="component" value="Unassembled WGS sequence"/>
</dbReference>
<dbReference type="GO" id="GO:0006508">
    <property type="term" value="P:proteolysis"/>
    <property type="evidence" value="ECO:0007669"/>
    <property type="project" value="UniProtKB-KW"/>
</dbReference>
<comment type="subcellular location">
    <subcellularLocation>
        <location evidence="2">Cytoplasm</location>
    </subcellularLocation>
    <subcellularLocation>
        <location evidence="1">Nucleus</location>
    </subcellularLocation>
</comment>
<proteinExistence type="inferred from homology"/>
<evidence type="ECO:0000256" key="5">
    <source>
        <dbReference type="ARBA" id="ARBA00022553"/>
    </source>
</evidence>
<dbReference type="InterPro" id="IPR033139">
    <property type="entry name" value="Caspase_cys_AS"/>
</dbReference>
<dbReference type="CDD" id="cd01671">
    <property type="entry name" value="CARD"/>
    <property type="match status" value="1"/>
</dbReference>
<evidence type="ECO:0000256" key="17">
    <source>
        <dbReference type="RuleBase" id="RU003971"/>
    </source>
</evidence>
<evidence type="ECO:0000256" key="4">
    <source>
        <dbReference type="ARBA" id="ARBA00022490"/>
    </source>
</evidence>
<evidence type="ECO:0000256" key="10">
    <source>
        <dbReference type="ARBA" id="ARBA00022807"/>
    </source>
</evidence>
<dbReference type="PIRSF" id="PIRSF038001">
    <property type="entry name" value="Caspase_ICE"/>
    <property type="match status" value="1"/>
</dbReference>
<evidence type="ECO:0000259" key="18">
    <source>
        <dbReference type="PROSITE" id="PS50207"/>
    </source>
</evidence>
<dbReference type="PROSITE" id="PS01122">
    <property type="entry name" value="CASPASE_CYS"/>
    <property type="match status" value="1"/>
</dbReference>
<dbReference type="PANTHER" id="PTHR48169:SF7">
    <property type="entry name" value="CASPASE 10"/>
    <property type="match status" value="1"/>
</dbReference>
<feature type="domain" description="CARD" evidence="20">
    <location>
        <begin position="1"/>
        <end position="77"/>
    </location>
</feature>
<dbReference type="Gene3D" id="1.10.533.10">
    <property type="entry name" value="Death Domain, Fas"/>
    <property type="match status" value="1"/>
</dbReference>
<evidence type="ECO:0000256" key="6">
    <source>
        <dbReference type="ARBA" id="ARBA00022670"/>
    </source>
</evidence>
<dbReference type="InterPro" id="IPR011029">
    <property type="entry name" value="DEATH-like_dom_sf"/>
</dbReference>
<evidence type="ECO:0000259" key="19">
    <source>
        <dbReference type="PROSITE" id="PS50208"/>
    </source>
</evidence>
<dbReference type="SMART" id="SM00115">
    <property type="entry name" value="CASc"/>
    <property type="match status" value="1"/>
</dbReference>
<dbReference type="Gene3D" id="3.40.50.1460">
    <property type="match status" value="1"/>
</dbReference>
<keyword evidence="9" id="KW-0378">Hydrolase</keyword>
<keyword evidence="12" id="KW-0539">Nucleus</keyword>
<evidence type="ECO:0000256" key="16">
    <source>
        <dbReference type="PIRSR" id="PIRSR038001-1"/>
    </source>
</evidence>
<dbReference type="Pfam" id="PF00619">
    <property type="entry name" value="CARD"/>
    <property type="match status" value="1"/>
</dbReference>
<keyword evidence="10" id="KW-0788">Thiol protease</keyword>
<protein>
    <recommendedName>
        <fullName evidence="15">Caspase-8</fullName>
        <ecNumber evidence="14">3.4.22.61</ecNumber>
    </recommendedName>
</protein>
<dbReference type="InterPro" id="IPR002138">
    <property type="entry name" value="Pept_C14_p10"/>
</dbReference>
<keyword evidence="5" id="KW-0597">Phosphoprotein</keyword>
<dbReference type="PRINTS" id="PR00376">
    <property type="entry name" value="IL1BCENZYME"/>
</dbReference>
<gene>
    <name evidence="21" type="ORF">JZ751_004478</name>
</gene>
<dbReference type="CDD" id="cd00032">
    <property type="entry name" value="CASc"/>
    <property type="match status" value="1"/>
</dbReference>
<dbReference type="FunFam" id="3.40.50.1460:FF:000008">
    <property type="entry name" value="caspase-8 isoform X1"/>
    <property type="match status" value="1"/>
</dbReference>
<evidence type="ECO:0000256" key="2">
    <source>
        <dbReference type="ARBA" id="ARBA00004496"/>
    </source>
</evidence>
<dbReference type="GO" id="GO:0032991">
    <property type="term" value="C:protein-containing complex"/>
    <property type="evidence" value="ECO:0007669"/>
    <property type="project" value="UniProtKB-ARBA"/>
</dbReference>
<dbReference type="PANTHER" id="PTHR48169">
    <property type="entry name" value="DED DOMAIN-CONTAINING PROTEIN"/>
    <property type="match status" value="1"/>
</dbReference>
<evidence type="ECO:0000256" key="3">
    <source>
        <dbReference type="ARBA" id="ARBA00010134"/>
    </source>
</evidence>